<keyword evidence="3 7" id="KW-0479">Metal-binding</keyword>
<dbReference type="CDD" id="cd16378">
    <property type="entry name" value="CcmH_N"/>
    <property type="match status" value="1"/>
</dbReference>
<feature type="transmembrane region" description="Helical" evidence="7">
    <location>
        <begin position="132"/>
        <end position="153"/>
    </location>
</feature>
<comment type="function">
    <text evidence="7">Possible subunit of a heme lyase.</text>
</comment>
<proteinExistence type="inferred from homology"/>
<keyword evidence="11" id="KW-1185">Reference proteome</keyword>
<evidence type="ECO:0000256" key="7">
    <source>
        <dbReference type="RuleBase" id="RU364112"/>
    </source>
</evidence>
<keyword evidence="7" id="KW-1133">Transmembrane helix</keyword>
<evidence type="ECO:0000256" key="2">
    <source>
        <dbReference type="ARBA" id="ARBA00022617"/>
    </source>
</evidence>
<keyword evidence="7" id="KW-0472">Membrane</keyword>
<dbReference type="Gene3D" id="1.10.8.640">
    <property type="entry name" value="Cytochrome C biogenesis protein"/>
    <property type="match status" value="1"/>
</dbReference>
<evidence type="ECO:0000256" key="3">
    <source>
        <dbReference type="ARBA" id="ARBA00022723"/>
    </source>
</evidence>
<keyword evidence="2 7" id="KW-0349">Heme</keyword>
<evidence type="ECO:0000256" key="5">
    <source>
        <dbReference type="ARBA" id="ARBA00022748"/>
    </source>
</evidence>
<evidence type="ECO:0000256" key="6">
    <source>
        <dbReference type="ARBA" id="ARBA00023004"/>
    </source>
</evidence>
<comment type="caution">
    <text evidence="10">The sequence shown here is derived from an EMBL/GenBank/DDBJ whole genome shotgun (WGS) entry which is preliminary data.</text>
</comment>
<evidence type="ECO:0000313" key="11">
    <source>
        <dbReference type="Proteomes" id="UP001276150"/>
    </source>
</evidence>
<dbReference type="InterPro" id="IPR005616">
    <property type="entry name" value="CcmH/CycL/Ccl2/NrfF_N"/>
</dbReference>
<dbReference type="Pfam" id="PF03918">
    <property type="entry name" value="CcmH"/>
    <property type="match status" value="1"/>
</dbReference>
<keyword evidence="5" id="KW-0201">Cytochrome c-type biogenesis</keyword>
<evidence type="ECO:0000256" key="8">
    <source>
        <dbReference type="SAM" id="MobiDB-lite"/>
    </source>
</evidence>
<keyword evidence="7" id="KW-0812">Transmembrane</keyword>
<feature type="transmembrane region" description="Helical" evidence="7">
    <location>
        <begin position="30"/>
        <end position="47"/>
    </location>
</feature>
<evidence type="ECO:0000256" key="1">
    <source>
        <dbReference type="ARBA" id="ARBA00010342"/>
    </source>
</evidence>
<dbReference type="PANTHER" id="PTHR47870">
    <property type="entry name" value="CYTOCHROME C-TYPE BIOGENESIS PROTEIN CCMH"/>
    <property type="match status" value="1"/>
</dbReference>
<reference evidence="10 11" key="1">
    <citation type="submission" date="2022-11" db="EMBL/GenBank/DDBJ databases">
        <title>Deinococcus ZS9-10, Low Temperature and Draught-tolerating, UV-resistant Bacteria from Continental Antarctica.</title>
        <authorList>
            <person name="Cheng L."/>
        </authorList>
    </citation>
    <scope>NUCLEOTIDE SEQUENCE [LARGE SCALE GENOMIC DNA]</scope>
    <source>
        <strain evidence="10 11">ZS9-10</strain>
    </source>
</reference>
<evidence type="ECO:0000256" key="4">
    <source>
        <dbReference type="ARBA" id="ARBA00022729"/>
    </source>
</evidence>
<name>A0ABU4DQN6_9DEIO</name>
<evidence type="ECO:0000313" key="10">
    <source>
        <dbReference type="EMBL" id="MDV6374384.1"/>
    </source>
</evidence>
<dbReference type="Proteomes" id="UP001276150">
    <property type="component" value="Unassembled WGS sequence"/>
</dbReference>
<keyword evidence="6 7" id="KW-0408">Iron</keyword>
<dbReference type="InterPro" id="IPR051263">
    <property type="entry name" value="C-type_cytochrome_biogenesis"/>
</dbReference>
<dbReference type="PANTHER" id="PTHR47870:SF1">
    <property type="entry name" value="CYTOCHROME C-TYPE BIOGENESIS PROTEIN CCMH"/>
    <property type="match status" value="1"/>
</dbReference>
<feature type="domain" description="CcmH/CycL/Ccl2/NrfF N-terminal" evidence="9">
    <location>
        <begin position="37"/>
        <end position="167"/>
    </location>
</feature>
<feature type="region of interest" description="Disordered" evidence="8">
    <location>
        <begin position="161"/>
        <end position="188"/>
    </location>
</feature>
<keyword evidence="4 7" id="KW-0732">Signal</keyword>
<sequence length="188" mass="20328">MTQVRDSGVWGTGERSNRLTVKPSDRRRRGVLPAAFCLLLSFAHASAPTTPPATLPPAQEQRAVAIQRNLRCPLCDTGESIAESRSDISIKMRESVREQIVDGRSDSEIYTFFSVRYGNFVLLDPPKTGRNLLLWGAPLLALGGGGVALWAFLRRKGTAAAPAGAAQDAEPYDSYLDQVRRDTGGGQG</sequence>
<comment type="similarity">
    <text evidence="1 7">Belongs to the CcmH/CycL/Ccl2/NrfF family.</text>
</comment>
<dbReference type="InterPro" id="IPR038297">
    <property type="entry name" value="CcmH/CycL/NrfF/Ccl2_sf"/>
</dbReference>
<feature type="compositionally biased region" description="Basic and acidic residues" evidence="8">
    <location>
        <begin position="178"/>
        <end position="188"/>
    </location>
</feature>
<organism evidence="10 11">
    <name type="scientific">Deinococcus arenicola</name>
    <dbReference type="NCBI Taxonomy" id="2994950"/>
    <lineage>
        <taxon>Bacteria</taxon>
        <taxon>Thermotogati</taxon>
        <taxon>Deinococcota</taxon>
        <taxon>Deinococci</taxon>
        <taxon>Deinococcales</taxon>
        <taxon>Deinococcaceae</taxon>
        <taxon>Deinococcus</taxon>
    </lineage>
</organism>
<protein>
    <recommendedName>
        <fullName evidence="7">Cytochrome c-type biogenesis protein</fullName>
    </recommendedName>
</protein>
<gene>
    <name evidence="10" type="ORF">ORD21_07255</name>
</gene>
<evidence type="ECO:0000259" key="9">
    <source>
        <dbReference type="Pfam" id="PF03918"/>
    </source>
</evidence>
<dbReference type="RefSeq" id="WP_317639700.1">
    <property type="nucleotide sequence ID" value="NZ_JAPMIV010000009.1"/>
</dbReference>
<accession>A0ABU4DQN6</accession>
<dbReference type="EMBL" id="JAPMIV010000009">
    <property type="protein sequence ID" value="MDV6374384.1"/>
    <property type="molecule type" value="Genomic_DNA"/>
</dbReference>